<dbReference type="Proteomes" id="UP001187471">
    <property type="component" value="Unassembled WGS sequence"/>
</dbReference>
<dbReference type="Gene3D" id="3.40.1810.10">
    <property type="entry name" value="Transcription factor, MADS-box"/>
    <property type="match status" value="1"/>
</dbReference>
<reference evidence="7" key="1">
    <citation type="submission" date="2022-12" db="EMBL/GenBank/DDBJ databases">
        <title>Draft genome assemblies for two species of Escallonia (Escalloniales).</title>
        <authorList>
            <person name="Chanderbali A."/>
            <person name="Dervinis C."/>
            <person name="Anghel I."/>
            <person name="Soltis D."/>
            <person name="Soltis P."/>
            <person name="Zapata F."/>
        </authorList>
    </citation>
    <scope>NUCLEOTIDE SEQUENCE</scope>
    <source>
        <strain evidence="7">UCBG92.1500</strain>
        <tissue evidence="7">Leaf</tissue>
    </source>
</reference>
<comment type="caution">
    <text evidence="7">The sequence shown here is derived from an EMBL/GenBank/DDBJ whole genome shotgun (WGS) entry which is preliminary data.</text>
</comment>
<dbReference type="EMBL" id="JAVXUO010002582">
    <property type="protein sequence ID" value="KAK2971509.1"/>
    <property type="molecule type" value="Genomic_DNA"/>
</dbReference>
<dbReference type="Pfam" id="PF00319">
    <property type="entry name" value="SRF-TF"/>
    <property type="match status" value="1"/>
</dbReference>
<dbReference type="GO" id="GO:0000977">
    <property type="term" value="F:RNA polymerase II transcription regulatory region sequence-specific DNA binding"/>
    <property type="evidence" value="ECO:0007669"/>
    <property type="project" value="InterPro"/>
</dbReference>
<dbReference type="GO" id="GO:0045944">
    <property type="term" value="P:positive regulation of transcription by RNA polymerase II"/>
    <property type="evidence" value="ECO:0007669"/>
    <property type="project" value="InterPro"/>
</dbReference>
<accession>A0AA88QIV8</accession>
<dbReference type="GO" id="GO:0003700">
    <property type="term" value="F:DNA-binding transcription factor activity"/>
    <property type="evidence" value="ECO:0007669"/>
    <property type="project" value="InterPro"/>
</dbReference>
<dbReference type="InterPro" id="IPR036879">
    <property type="entry name" value="TF_MADSbox_sf"/>
</dbReference>
<proteinExistence type="predicted"/>
<keyword evidence="4" id="KW-0804">Transcription</keyword>
<evidence type="ECO:0000256" key="3">
    <source>
        <dbReference type="ARBA" id="ARBA00023125"/>
    </source>
</evidence>
<protein>
    <recommendedName>
        <fullName evidence="6">MADS-box domain-containing protein</fullName>
    </recommendedName>
</protein>
<dbReference type="InterPro" id="IPR050142">
    <property type="entry name" value="MADS-box/MEF2_TF"/>
</dbReference>
<keyword evidence="8" id="KW-1185">Reference proteome</keyword>
<sequence>MARGKIQIKKIENSTNRQVTYSKRRSGLFKKASELSVLCDAQVSIIMISSTRKLQEYISPGISQRMGESLQDLDLTELVALEENLDSSARTIRETKVYQFPFMESRVAVIAFLVLSGL</sequence>
<evidence type="ECO:0000256" key="1">
    <source>
        <dbReference type="ARBA" id="ARBA00004123"/>
    </source>
</evidence>
<dbReference type="AlphaFoldDB" id="A0AA88QIV8"/>
<feature type="domain" description="MADS-box" evidence="6">
    <location>
        <begin position="1"/>
        <end position="61"/>
    </location>
</feature>
<keyword evidence="3" id="KW-0238">DNA-binding</keyword>
<dbReference type="GO" id="GO:0005634">
    <property type="term" value="C:nucleus"/>
    <property type="evidence" value="ECO:0007669"/>
    <property type="project" value="UniProtKB-SubCell"/>
</dbReference>
<evidence type="ECO:0000256" key="2">
    <source>
        <dbReference type="ARBA" id="ARBA00023015"/>
    </source>
</evidence>
<dbReference type="PROSITE" id="PS00350">
    <property type="entry name" value="MADS_BOX_1"/>
    <property type="match status" value="1"/>
</dbReference>
<dbReference type="PROSITE" id="PS50066">
    <property type="entry name" value="MADS_BOX_2"/>
    <property type="match status" value="1"/>
</dbReference>
<dbReference type="InterPro" id="IPR033896">
    <property type="entry name" value="MEF2-like_N"/>
</dbReference>
<keyword evidence="5" id="KW-0539">Nucleus</keyword>
<dbReference type="CDD" id="cd00265">
    <property type="entry name" value="MADS_MEF2_like"/>
    <property type="match status" value="1"/>
</dbReference>
<keyword evidence="2" id="KW-0805">Transcription regulation</keyword>
<dbReference type="SMART" id="SM00432">
    <property type="entry name" value="MADS"/>
    <property type="match status" value="1"/>
</dbReference>
<name>A0AA88QIV8_9ASTE</name>
<dbReference type="InterPro" id="IPR002487">
    <property type="entry name" value="TF_Kbox"/>
</dbReference>
<dbReference type="InterPro" id="IPR002100">
    <property type="entry name" value="TF_MADSbox"/>
</dbReference>
<evidence type="ECO:0000256" key="5">
    <source>
        <dbReference type="ARBA" id="ARBA00023242"/>
    </source>
</evidence>
<evidence type="ECO:0000256" key="4">
    <source>
        <dbReference type="ARBA" id="ARBA00023163"/>
    </source>
</evidence>
<evidence type="ECO:0000313" key="8">
    <source>
        <dbReference type="Proteomes" id="UP001187471"/>
    </source>
</evidence>
<evidence type="ECO:0000313" key="7">
    <source>
        <dbReference type="EMBL" id="KAK2971509.1"/>
    </source>
</evidence>
<dbReference type="PRINTS" id="PR00404">
    <property type="entry name" value="MADSDOMAIN"/>
</dbReference>
<dbReference type="PANTHER" id="PTHR48019">
    <property type="entry name" value="SERUM RESPONSE FACTOR HOMOLOG"/>
    <property type="match status" value="1"/>
</dbReference>
<evidence type="ECO:0000259" key="6">
    <source>
        <dbReference type="PROSITE" id="PS50066"/>
    </source>
</evidence>
<organism evidence="7 8">
    <name type="scientific">Escallonia rubra</name>
    <dbReference type="NCBI Taxonomy" id="112253"/>
    <lineage>
        <taxon>Eukaryota</taxon>
        <taxon>Viridiplantae</taxon>
        <taxon>Streptophyta</taxon>
        <taxon>Embryophyta</taxon>
        <taxon>Tracheophyta</taxon>
        <taxon>Spermatophyta</taxon>
        <taxon>Magnoliopsida</taxon>
        <taxon>eudicotyledons</taxon>
        <taxon>Gunneridae</taxon>
        <taxon>Pentapetalae</taxon>
        <taxon>asterids</taxon>
        <taxon>campanulids</taxon>
        <taxon>Escalloniales</taxon>
        <taxon>Escalloniaceae</taxon>
        <taxon>Escallonia</taxon>
    </lineage>
</organism>
<dbReference type="SUPFAM" id="SSF55455">
    <property type="entry name" value="SRF-like"/>
    <property type="match status" value="1"/>
</dbReference>
<gene>
    <name evidence="7" type="ORF">RJ640_020915</name>
</gene>
<comment type="subcellular location">
    <subcellularLocation>
        <location evidence="1">Nucleus</location>
    </subcellularLocation>
</comment>
<dbReference type="Pfam" id="PF01486">
    <property type="entry name" value="K-box"/>
    <property type="match status" value="1"/>
</dbReference>
<dbReference type="GO" id="GO:0046983">
    <property type="term" value="F:protein dimerization activity"/>
    <property type="evidence" value="ECO:0007669"/>
    <property type="project" value="InterPro"/>
</dbReference>